<gene>
    <name evidence="3" type="ORF">Csa_3G175680</name>
</gene>
<dbReference type="AlphaFoldDB" id="A0A0A0L9F7"/>
<feature type="transmembrane region" description="Helical" evidence="2">
    <location>
        <begin position="60"/>
        <end position="82"/>
    </location>
</feature>
<evidence type="ECO:0000256" key="1">
    <source>
        <dbReference type="SAM" id="MobiDB-lite"/>
    </source>
</evidence>
<organism evidence="3 4">
    <name type="scientific">Cucumis sativus</name>
    <name type="common">Cucumber</name>
    <dbReference type="NCBI Taxonomy" id="3659"/>
    <lineage>
        <taxon>Eukaryota</taxon>
        <taxon>Viridiplantae</taxon>
        <taxon>Streptophyta</taxon>
        <taxon>Embryophyta</taxon>
        <taxon>Tracheophyta</taxon>
        <taxon>Spermatophyta</taxon>
        <taxon>Magnoliopsida</taxon>
        <taxon>eudicotyledons</taxon>
        <taxon>Gunneridae</taxon>
        <taxon>Pentapetalae</taxon>
        <taxon>rosids</taxon>
        <taxon>fabids</taxon>
        <taxon>Cucurbitales</taxon>
        <taxon>Cucurbitaceae</taxon>
        <taxon>Benincaseae</taxon>
        <taxon>Cucumis</taxon>
    </lineage>
</organism>
<accession>A0A0A0L9F7</accession>
<name>A0A0A0L9F7_CUCSA</name>
<keyword evidence="2" id="KW-0812">Transmembrane</keyword>
<keyword evidence="4" id="KW-1185">Reference proteome</keyword>
<sequence>MTWRAPQRDNVAPSASTGPHVSSRALYAIAFSINNQKPIEFLLLPSFHFSIKIFPLSFRFFSVLLSSPFRLPLLLHFFATFLR</sequence>
<evidence type="ECO:0000313" key="4">
    <source>
        <dbReference type="Proteomes" id="UP000029981"/>
    </source>
</evidence>
<evidence type="ECO:0000313" key="3">
    <source>
        <dbReference type="EMBL" id="KGN57267.1"/>
    </source>
</evidence>
<reference evidence="3 4" key="4">
    <citation type="journal article" date="2011" name="BMC Genomics">
        <title>RNA-Seq improves annotation of protein-coding genes in the cucumber genome.</title>
        <authorList>
            <person name="Li Z."/>
            <person name="Zhang Z."/>
            <person name="Yan P."/>
            <person name="Huang S."/>
            <person name="Fei Z."/>
            <person name="Lin K."/>
        </authorList>
    </citation>
    <scope>NUCLEOTIDE SEQUENCE [LARGE SCALE GENOMIC DNA]</scope>
    <source>
        <strain evidence="4">cv. 9930</strain>
    </source>
</reference>
<reference evidence="3 4" key="1">
    <citation type="journal article" date="2009" name="Nat. Genet.">
        <title>The genome of the cucumber, Cucumis sativus L.</title>
        <authorList>
            <person name="Huang S."/>
            <person name="Li R."/>
            <person name="Zhang Z."/>
            <person name="Li L."/>
            <person name="Gu X."/>
            <person name="Fan W."/>
            <person name="Lucas W.J."/>
            <person name="Wang X."/>
            <person name="Xie B."/>
            <person name="Ni P."/>
            <person name="Ren Y."/>
            <person name="Zhu H."/>
            <person name="Li J."/>
            <person name="Lin K."/>
            <person name="Jin W."/>
            <person name="Fei Z."/>
            <person name="Li G."/>
            <person name="Staub J."/>
            <person name="Kilian A."/>
            <person name="van der Vossen E.A."/>
            <person name="Wu Y."/>
            <person name="Guo J."/>
            <person name="He J."/>
            <person name="Jia Z."/>
            <person name="Ren Y."/>
            <person name="Tian G."/>
            <person name="Lu Y."/>
            <person name="Ruan J."/>
            <person name="Qian W."/>
            <person name="Wang M."/>
            <person name="Huang Q."/>
            <person name="Li B."/>
            <person name="Xuan Z."/>
            <person name="Cao J."/>
            <person name="Asan"/>
            <person name="Wu Z."/>
            <person name="Zhang J."/>
            <person name="Cai Q."/>
            <person name="Bai Y."/>
            <person name="Zhao B."/>
            <person name="Han Y."/>
            <person name="Li Y."/>
            <person name="Li X."/>
            <person name="Wang S."/>
            <person name="Shi Q."/>
            <person name="Liu S."/>
            <person name="Cho W.K."/>
            <person name="Kim J.Y."/>
            <person name="Xu Y."/>
            <person name="Heller-Uszynska K."/>
            <person name="Miao H."/>
            <person name="Cheng Z."/>
            <person name="Zhang S."/>
            <person name="Wu J."/>
            <person name="Yang Y."/>
            <person name="Kang H."/>
            <person name="Li M."/>
            <person name="Liang H."/>
            <person name="Ren X."/>
            <person name="Shi Z."/>
            <person name="Wen M."/>
            <person name="Jian M."/>
            <person name="Yang H."/>
            <person name="Zhang G."/>
            <person name="Yang Z."/>
            <person name="Chen R."/>
            <person name="Liu S."/>
            <person name="Li J."/>
            <person name="Ma L."/>
            <person name="Liu H."/>
            <person name="Zhou Y."/>
            <person name="Zhao J."/>
            <person name="Fang X."/>
            <person name="Li G."/>
            <person name="Fang L."/>
            <person name="Li Y."/>
            <person name="Liu D."/>
            <person name="Zheng H."/>
            <person name="Zhang Y."/>
            <person name="Qin N."/>
            <person name="Li Z."/>
            <person name="Yang G."/>
            <person name="Yang S."/>
            <person name="Bolund L."/>
            <person name="Kristiansen K."/>
            <person name="Zheng H."/>
            <person name="Li S."/>
            <person name="Zhang X."/>
            <person name="Yang H."/>
            <person name="Wang J."/>
            <person name="Sun R."/>
            <person name="Zhang B."/>
            <person name="Jiang S."/>
            <person name="Wang J."/>
            <person name="Du Y."/>
            <person name="Li S."/>
        </authorList>
    </citation>
    <scope>NUCLEOTIDE SEQUENCE [LARGE SCALE GENOMIC DNA]</scope>
    <source>
        <strain evidence="4">cv. 9930</strain>
    </source>
</reference>
<proteinExistence type="predicted"/>
<keyword evidence="2" id="KW-0472">Membrane</keyword>
<reference evidence="3 4" key="3">
    <citation type="journal article" date="2010" name="BMC Genomics">
        <title>Transcriptome sequencing and comparative analysis of cucumber flowers with different sex types.</title>
        <authorList>
            <person name="Guo S."/>
            <person name="Zheng Y."/>
            <person name="Joung J.G."/>
            <person name="Liu S."/>
            <person name="Zhang Z."/>
            <person name="Crasta O.R."/>
            <person name="Sobral B.W."/>
            <person name="Xu Y."/>
            <person name="Huang S."/>
            <person name="Fei Z."/>
        </authorList>
    </citation>
    <scope>NUCLEOTIDE SEQUENCE [LARGE SCALE GENOMIC DNA]</scope>
    <source>
        <strain evidence="4">cv. 9930</strain>
    </source>
</reference>
<dbReference type="Proteomes" id="UP000029981">
    <property type="component" value="Chromosome 3"/>
</dbReference>
<dbReference type="Gramene" id="KGN57267">
    <property type="protein sequence ID" value="KGN57267"/>
    <property type="gene ID" value="Csa_3G175680"/>
</dbReference>
<feature type="region of interest" description="Disordered" evidence="1">
    <location>
        <begin position="1"/>
        <end position="20"/>
    </location>
</feature>
<protein>
    <submittedName>
        <fullName evidence="3">Uncharacterized protein</fullName>
    </submittedName>
</protein>
<evidence type="ECO:0000256" key="2">
    <source>
        <dbReference type="SAM" id="Phobius"/>
    </source>
</evidence>
<keyword evidence="2" id="KW-1133">Transmembrane helix</keyword>
<dbReference type="EMBL" id="CM002924">
    <property type="protein sequence ID" value="KGN57267.1"/>
    <property type="molecule type" value="Genomic_DNA"/>
</dbReference>
<reference evidence="3 4" key="2">
    <citation type="journal article" date="2009" name="PLoS ONE">
        <title>An integrated genetic and cytogenetic map of the cucumber genome.</title>
        <authorList>
            <person name="Ren Y."/>
            <person name="Zhang Z."/>
            <person name="Liu J."/>
            <person name="Staub J.E."/>
            <person name="Han Y."/>
            <person name="Cheng Z."/>
            <person name="Li X."/>
            <person name="Lu J."/>
            <person name="Miao H."/>
            <person name="Kang H."/>
            <person name="Xie B."/>
            <person name="Gu X."/>
            <person name="Wang X."/>
            <person name="Du Y."/>
            <person name="Jin W."/>
            <person name="Huang S."/>
        </authorList>
    </citation>
    <scope>NUCLEOTIDE SEQUENCE [LARGE SCALE GENOMIC DNA]</scope>
    <source>
        <strain evidence="4">cv. 9930</strain>
    </source>
</reference>